<dbReference type="PANTHER" id="PTHR46577:SF1">
    <property type="entry name" value="HTH-TYPE TRANSCRIPTIONAL REGULATORY PROTEIN GABR"/>
    <property type="match status" value="1"/>
</dbReference>
<evidence type="ECO:0000313" key="7">
    <source>
        <dbReference type="EMBL" id="SMB97744.1"/>
    </source>
</evidence>
<evidence type="ECO:0000313" key="8">
    <source>
        <dbReference type="Proteomes" id="UP000192582"/>
    </source>
</evidence>
<name>A0A1W1VXZ9_9DEIO</name>
<dbReference type="Gene3D" id="3.40.640.10">
    <property type="entry name" value="Type I PLP-dependent aspartate aminotransferase-like (Major domain)"/>
    <property type="match status" value="1"/>
</dbReference>
<dbReference type="Pfam" id="PF00392">
    <property type="entry name" value="GntR"/>
    <property type="match status" value="1"/>
</dbReference>
<evidence type="ECO:0000256" key="2">
    <source>
        <dbReference type="ARBA" id="ARBA00022898"/>
    </source>
</evidence>
<dbReference type="CDD" id="cd07377">
    <property type="entry name" value="WHTH_GntR"/>
    <property type="match status" value="1"/>
</dbReference>
<dbReference type="InterPro" id="IPR051446">
    <property type="entry name" value="HTH_trans_reg/aminotransferase"/>
</dbReference>
<dbReference type="Proteomes" id="UP000192582">
    <property type="component" value="Unassembled WGS sequence"/>
</dbReference>
<proteinExistence type="inferred from homology"/>
<keyword evidence="4" id="KW-0238">DNA-binding</keyword>
<dbReference type="GO" id="GO:0003677">
    <property type="term" value="F:DNA binding"/>
    <property type="evidence" value="ECO:0007669"/>
    <property type="project" value="UniProtKB-KW"/>
</dbReference>
<dbReference type="EMBL" id="FWWU01000011">
    <property type="protein sequence ID" value="SMB97744.1"/>
    <property type="molecule type" value="Genomic_DNA"/>
</dbReference>
<gene>
    <name evidence="7" type="ORF">SAMN00790413_06156</name>
</gene>
<dbReference type="PANTHER" id="PTHR46577">
    <property type="entry name" value="HTH-TYPE TRANSCRIPTIONAL REGULATORY PROTEIN GABR"/>
    <property type="match status" value="1"/>
</dbReference>
<keyword evidence="2" id="KW-0663">Pyridoxal phosphate</keyword>
<protein>
    <submittedName>
        <fullName evidence="7">GntR family transcriptional regulator / MocR family aminotransferase</fullName>
    </submittedName>
</protein>
<evidence type="ECO:0000259" key="6">
    <source>
        <dbReference type="PROSITE" id="PS50949"/>
    </source>
</evidence>
<dbReference type="SMART" id="SM00345">
    <property type="entry name" value="HTH_GNTR"/>
    <property type="match status" value="1"/>
</dbReference>
<organism evidence="7 8">
    <name type="scientific">Deinococcus hopiensis KR-140</name>
    <dbReference type="NCBI Taxonomy" id="695939"/>
    <lineage>
        <taxon>Bacteria</taxon>
        <taxon>Thermotogati</taxon>
        <taxon>Deinococcota</taxon>
        <taxon>Deinococci</taxon>
        <taxon>Deinococcales</taxon>
        <taxon>Deinococcaceae</taxon>
        <taxon>Deinococcus</taxon>
    </lineage>
</organism>
<dbReference type="GO" id="GO:0008483">
    <property type="term" value="F:transaminase activity"/>
    <property type="evidence" value="ECO:0007669"/>
    <property type="project" value="UniProtKB-KW"/>
</dbReference>
<dbReference type="SUPFAM" id="SSF46785">
    <property type="entry name" value="Winged helix' DNA-binding domain"/>
    <property type="match status" value="1"/>
</dbReference>
<evidence type="ECO:0000256" key="1">
    <source>
        <dbReference type="ARBA" id="ARBA00005384"/>
    </source>
</evidence>
<accession>A0A1W1VXZ9</accession>
<evidence type="ECO:0000256" key="5">
    <source>
        <dbReference type="ARBA" id="ARBA00023163"/>
    </source>
</evidence>
<dbReference type="Gene3D" id="1.10.10.10">
    <property type="entry name" value="Winged helix-like DNA-binding domain superfamily/Winged helix DNA-binding domain"/>
    <property type="match status" value="1"/>
</dbReference>
<dbReference type="InterPro" id="IPR000524">
    <property type="entry name" value="Tscrpt_reg_HTH_GntR"/>
</dbReference>
<dbReference type="CDD" id="cd00609">
    <property type="entry name" value="AAT_like"/>
    <property type="match status" value="1"/>
</dbReference>
<comment type="similarity">
    <text evidence="1">In the C-terminal section; belongs to the class-I pyridoxal-phosphate-dependent aminotransferase family.</text>
</comment>
<keyword evidence="7" id="KW-0808">Transferase</keyword>
<dbReference type="InterPro" id="IPR015424">
    <property type="entry name" value="PyrdxlP-dep_Trfase"/>
</dbReference>
<dbReference type="InterPro" id="IPR004839">
    <property type="entry name" value="Aminotransferase_I/II_large"/>
</dbReference>
<dbReference type="OrthoDB" id="9808770at2"/>
<keyword evidence="8" id="KW-1185">Reference proteome</keyword>
<dbReference type="PROSITE" id="PS50949">
    <property type="entry name" value="HTH_GNTR"/>
    <property type="match status" value="1"/>
</dbReference>
<keyword evidence="7" id="KW-0032">Aminotransferase</keyword>
<dbReference type="AlphaFoldDB" id="A0A1W1VXZ9"/>
<dbReference type="SUPFAM" id="SSF53383">
    <property type="entry name" value="PLP-dependent transferases"/>
    <property type="match status" value="1"/>
</dbReference>
<keyword evidence="3" id="KW-0805">Transcription regulation</keyword>
<dbReference type="Pfam" id="PF00155">
    <property type="entry name" value="Aminotran_1_2"/>
    <property type="match status" value="1"/>
</dbReference>
<keyword evidence="5" id="KW-0804">Transcription</keyword>
<dbReference type="GO" id="GO:0030170">
    <property type="term" value="F:pyridoxal phosphate binding"/>
    <property type="evidence" value="ECO:0007669"/>
    <property type="project" value="InterPro"/>
</dbReference>
<reference evidence="7 8" key="1">
    <citation type="submission" date="2017-04" db="EMBL/GenBank/DDBJ databases">
        <authorList>
            <person name="Afonso C.L."/>
            <person name="Miller P.J."/>
            <person name="Scott M.A."/>
            <person name="Spackman E."/>
            <person name="Goraichik I."/>
            <person name="Dimitrov K.M."/>
            <person name="Suarez D.L."/>
            <person name="Swayne D.E."/>
        </authorList>
    </citation>
    <scope>NUCLEOTIDE SEQUENCE [LARGE SCALE GENOMIC DNA]</scope>
    <source>
        <strain evidence="7 8">KR-140</strain>
    </source>
</reference>
<dbReference type="PRINTS" id="PR00035">
    <property type="entry name" value="HTHGNTR"/>
</dbReference>
<dbReference type="InterPro" id="IPR036388">
    <property type="entry name" value="WH-like_DNA-bd_sf"/>
</dbReference>
<dbReference type="InterPro" id="IPR036390">
    <property type="entry name" value="WH_DNA-bd_sf"/>
</dbReference>
<sequence length="494" mass="53246">MPRLRHLCNTSGVATVNSPDQPKYREVYARIRDSILTEQVRPGGRLASSRRLAEQLGVARATVEQAFDQLVLEGLIVRQTGRGTFVADRVPHLPRGVAPLSERPTHPAILSCRGTALLSAGVALGADVARGFAPCVPGRDTFPMHVWNKLAHSQARRHGRHLAGGGELGGLPELREAIAVHLGSSRGVRCAPEQVFILSSTQQALDVTARLLLDPGETVWIEDPGYLGARSALLAAGVQLVPVAVDEQGLQVQQGEHAAPHARLAFVTPSHQYPLGVTLSLARRKALLEWARRAGSWVFEDDYDSEFRYDGRPLAALQGLGPERVLYAGSFNKVLFPGVRLAYLVVPPALAGPLLAARQVMDGPPPSLTQATLAAFIASGAFTSHLHRLRGLYRERRDALLTAAQDLPEWAVLRPTDAGMHATLLFENGLDDVPLSYAAAAWALDVPPLSRYFLGQAPTQRGLVVGFGAMMPESIAQGMKVLGRVLGEAHLEVR</sequence>
<evidence type="ECO:0000256" key="3">
    <source>
        <dbReference type="ARBA" id="ARBA00023015"/>
    </source>
</evidence>
<evidence type="ECO:0000256" key="4">
    <source>
        <dbReference type="ARBA" id="ARBA00023125"/>
    </source>
</evidence>
<feature type="domain" description="HTH gntR-type" evidence="6">
    <location>
        <begin position="21"/>
        <end position="89"/>
    </location>
</feature>
<dbReference type="STRING" id="695939.SAMN00790413_06156"/>
<dbReference type="GO" id="GO:0003700">
    <property type="term" value="F:DNA-binding transcription factor activity"/>
    <property type="evidence" value="ECO:0007669"/>
    <property type="project" value="InterPro"/>
</dbReference>
<dbReference type="InterPro" id="IPR015421">
    <property type="entry name" value="PyrdxlP-dep_Trfase_major"/>
</dbReference>